<dbReference type="InterPro" id="IPR006342">
    <property type="entry name" value="FkbM_mtfrase"/>
</dbReference>
<feature type="domain" description="Methyltransferase FkbM" evidence="2">
    <location>
        <begin position="111"/>
        <end position="258"/>
    </location>
</feature>
<evidence type="ECO:0000259" key="2">
    <source>
        <dbReference type="Pfam" id="PF05050"/>
    </source>
</evidence>
<keyword evidence="3" id="KW-0489">Methyltransferase</keyword>
<dbReference type="Gene3D" id="3.40.50.150">
    <property type="entry name" value="Vaccinia Virus protein VP39"/>
    <property type="match status" value="1"/>
</dbReference>
<protein>
    <submittedName>
        <fullName evidence="3">2-O-methyltransferase NoeI</fullName>
        <ecNumber evidence="3">2.1.1.-</ecNumber>
    </submittedName>
</protein>
<dbReference type="InterPro" id="IPR052514">
    <property type="entry name" value="SAM-dependent_MTase"/>
</dbReference>
<dbReference type="GO" id="GO:0008168">
    <property type="term" value="F:methyltransferase activity"/>
    <property type="evidence" value="ECO:0007669"/>
    <property type="project" value="UniProtKB-KW"/>
</dbReference>
<dbReference type="EC" id="2.1.1.-" evidence="3"/>
<feature type="region of interest" description="Disordered" evidence="1">
    <location>
        <begin position="1"/>
        <end position="55"/>
    </location>
</feature>
<dbReference type="InterPro" id="IPR029063">
    <property type="entry name" value="SAM-dependent_MTases_sf"/>
</dbReference>
<dbReference type="KEGG" id="strr:EKD16_20130"/>
<dbReference type="AlphaFoldDB" id="A0A4P6Q917"/>
<feature type="compositionally biased region" description="Basic residues" evidence="1">
    <location>
        <begin position="1"/>
        <end position="14"/>
    </location>
</feature>
<proteinExistence type="predicted"/>
<dbReference type="SUPFAM" id="SSF53335">
    <property type="entry name" value="S-adenosyl-L-methionine-dependent methyltransferases"/>
    <property type="match status" value="1"/>
</dbReference>
<dbReference type="NCBIfam" id="TIGR01444">
    <property type="entry name" value="fkbM_fam"/>
    <property type="match status" value="1"/>
</dbReference>
<feature type="compositionally biased region" description="Pro residues" evidence="1">
    <location>
        <begin position="28"/>
        <end position="46"/>
    </location>
</feature>
<dbReference type="OrthoDB" id="4290958at2"/>
<keyword evidence="3" id="KW-0808">Transferase</keyword>
<dbReference type="PANTHER" id="PTHR34203">
    <property type="entry name" value="METHYLTRANSFERASE, FKBM FAMILY PROTEIN"/>
    <property type="match status" value="1"/>
</dbReference>
<organism evidence="3 4">
    <name type="scientific">Streptomonospora litoralis</name>
    <dbReference type="NCBI Taxonomy" id="2498135"/>
    <lineage>
        <taxon>Bacteria</taxon>
        <taxon>Bacillati</taxon>
        <taxon>Actinomycetota</taxon>
        <taxon>Actinomycetes</taxon>
        <taxon>Streptosporangiales</taxon>
        <taxon>Nocardiopsidaceae</taxon>
        <taxon>Streptomonospora</taxon>
    </lineage>
</organism>
<dbReference type="GO" id="GO:0032259">
    <property type="term" value="P:methylation"/>
    <property type="evidence" value="ECO:0007669"/>
    <property type="project" value="UniProtKB-KW"/>
</dbReference>
<dbReference type="RefSeq" id="WP_131100047.1">
    <property type="nucleotide sequence ID" value="NZ_CP036455.1"/>
</dbReference>
<sequence length="330" mass="36334">MNRIRRFVRRHLRARQAEQKRSDRPQQDRPPQPPVEVQRTPPPPPAREFELPLPRRDGDLDAEPAALAFSAPRGLWVPRKLENRGLAGFEPETVACFLAALDYARPGAVLDVGANVGLYGLLAAARCHRAVYSFEPTPRVAAAARKLAAANDLPVEVVELAMSDRSGEAALSISSMSDASNSLAEGFRPSTDRIQVEVDTLSGWCERTGTSPAVIKIDTETTEPDVIAGGHDVLRESRPWVFCEVLPGHGAEKRLMESLRPLGYTWYQLNGELPAPAPATIDGPGADHHQRMWLFAPERPTDAMWKRADEWSRALRDCAPVPAETSHEPA</sequence>
<evidence type="ECO:0000256" key="1">
    <source>
        <dbReference type="SAM" id="MobiDB-lite"/>
    </source>
</evidence>
<evidence type="ECO:0000313" key="3">
    <source>
        <dbReference type="EMBL" id="QBI55789.1"/>
    </source>
</evidence>
<dbReference type="Pfam" id="PF05050">
    <property type="entry name" value="Methyltransf_21"/>
    <property type="match status" value="1"/>
</dbReference>
<dbReference type="EMBL" id="CP036455">
    <property type="protein sequence ID" value="QBI55789.1"/>
    <property type="molecule type" value="Genomic_DNA"/>
</dbReference>
<evidence type="ECO:0000313" key="4">
    <source>
        <dbReference type="Proteomes" id="UP000292235"/>
    </source>
</evidence>
<name>A0A4P6Q917_9ACTN</name>
<feature type="compositionally biased region" description="Basic and acidic residues" evidence="1">
    <location>
        <begin position="15"/>
        <end position="27"/>
    </location>
</feature>
<keyword evidence="4" id="KW-1185">Reference proteome</keyword>
<gene>
    <name evidence="3" type="primary">noeI</name>
    <name evidence="3" type="ORF">EKD16_20130</name>
</gene>
<reference evidence="3 4" key="1">
    <citation type="submission" date="2019-02" db="EMBL/GenBank/DDBJ databases">
        <authorList>
            <person name="Khodamoradi S."/>
            <person name="Hahnke R.L."/>
            <person name="Kaempfer P."/>
            <person name="Schumann P."/>
            <person name="Rohde M."/>
            <person name="Steinert M."/>
            <person name="Luzhetskyy A."/>
            <person name="Wink J."/>
            <person name="Ruckert C."/>
        </authorList>
    </citation>
    <scope>NUCLEOTIDE SEQUENCE [LARGE SCALE GENOMIC DNA]</scope>
    <source>
        <strain evidence="3 4">M2</strain>
    </source>
</reference>
<dbReference type="PANTHER" id="PTHR34203:SF15">
    <property type="entry name" value="SLL1173 PROTEIN"/>
    <property type="match status" value="1"/>
</dbReference>
<dbReference type="Proteomes" id="UP000292235">
    <property type="component" value="Chromosome"/>
</dbReference>
<accession>A0A4P6Q917</accession>